<feature type="transmembrane region" description="Helical" evidence="2">
    <location>
        <begin position="125"/>
        <end position="154"/>
    </location>
</feature>
<dbReference type="Pfam" id="PF13828">
    <property type="entry name" value="DUF4190"/>
    <property type="match status" value="1"/>
</dbReference>
<keyword evidence="2" id="KW-0472">Membrane</keyword>
<feature type="compositionally biased region" description="Pro residues" evidence="1">
    <location>
        <begin position="54"/>
        <end position="77"/>
    </location>
</feature>
<keyword evidence="2" id="KW-0812">Transmembrane</keyword>
<gene>
    <name evidence="4" type="ORF">AB0L16_31615</name>
</gene>
<comment type="caution">
    <text evidence="4">The sequence shown here is derived from an EMBL/GenBank/DDBJ whole genome shotgun (WGS) entry which is preliminary data.</text>
</comment>
<evidence type="ECO:0000313" key="4">
    <source>
        <dbReference type="EMBL" id="MEV5510916.1"/>
    </source>
</evidence>
<keyword evidence="5" id="KW-1185">Reference proteome</keyword>
<organism evidence="4 5">
    <name type="scientific">Streptomyces orinoci</name>
    <name type="common">Streptoverticillium orinoci</name>
    <dbReference type="NCBI Taxonomy" id="67339"/>
    <lineage>
        <taxon>Bacteria</taxon>
        <taxon>Bacillati</taxon>
        <taxon>Actinomycetota</taxon>
        <taxon>Actinomycetes</taxon>
        <taxon>Kitasatosporales</taxon>
        <taxon>Streptomycetaceae</taxon>
        <taxon>Streptomyces</taxon>
    </lineage>
</organism>
<dbReference type="Proteomes" id="UP001552594">
    <property type="component" value="Unassembled WGS sequence"/>
</dbReference>
<evidence type="ECO:0000256" key="2">
    <source>
        <dbReference type="SAM" id="Phobius"/>
    </source>
</evidence>
<feature type="transmembrane region" description="Helical" evidence="2">
    <location>
        <begin position="174"/>
        <end position="197"/>
    </location>
</feature>
<dbReference type="RefSeq" id="WP_109283791.1">
    <property type="nucleotide sequence ID" value="NZ_JBFAUK010000043.1"/>
</dbReference>
<proteinExistence type="predicted"/>
<feature type="compositionally biased region" description="Low complexity" evidence="1">
    <location>
        <begin position="29"/>
        <end position="38"/>
    </location>
</feature>
<accession>A0ABV3K6Z1</accession>
<protein>
    <submittedName>
        <fullName evidence="4">DUF4190 domain-containing protein</fullName>
    </submittedName>
</protein>
<sequence>MSDQDDVQPEQRYRDPWAPPNDRVPGDEPAAAPWAGQPAGPPPQAPGHQAPHAFPAPPMGGPPPGSVPPVPPAPTGPGTPSSYQYQGDPYGGPGYPPHAPYGPAAYGQGGAWYAPAPVPNNGFGVAALVLGILGLVLSCTVVFGVVLGVLALVFGVIGRAKTTRGEAANQGQALAGLILGGVSLVASVLFVVLYVSVHHDDRHSDKVPADDPDATYGAYMAAPPAPGPLLPAARR</sequence>
<feature type="compositionally biased region" description="Low complexity" evidence="1">
    <location>
        <begin position="78"/>
        <end position="88"/>
    </location>
</feature>
<dbReference type="InterPro" id="IPR025241">
    <property type="entry name" value="DUF4190"/>
</dbReference>
<evidence type="ECO:0000313" key="5">
    <source>
        <dbReference type="Proteomes" id="UP001552594"/>
    </source>
</evidence>
<evidence type="ECO:0000259" key="3">
    <source>
        <dbReference type="Pfam" id="PF13828"/>
    </source>
</evidence>
<feature type="region of interest" description="Disordered" evidence="1">
    <location>
        <begin position="1"/>
        <end position="96"/>
    </location>
</feature>
<name>A0ABV3K6Z1_STRON</name>
<dbReference type="EMBL" id="JBFAUK010000043">
    <property type="protein sequence ID" value="MEV5510916.1"/>
    <property type="molecule type" value="Genomic_DNA"/>
</dbReference>
<evidence type="ECO:0000256" key="1">
    <source>
        <dbReference type="SAM" id="MobiDB-lite"/>
    </source>
</evidence>
<reference evidence="4 5" key="1">
    <citation type="submission" date="2024-06" db="EMBL/GenBank/DDBJ databases">
        <title>The Natural Products Discovery Center: Release of the First 8490 Sequenced Strains for Exploring Actinobacteria Biosynthetic Diversity.</title>
        <authorList>
            <person name="Kalkreuter E."/>
            <person name="Kautsar S.A."/>
            <person name="Yang D."/>
            <person name="Bader C.D."/>
            <person name="Teijaro C.N."/>
            <person name="Fluegel L."/>
            <person name="Davis C.M."/>
            <person name="Simpson J.R."/>
            <person name="Lauterbach L."/>
            <person name="Steele A.D."/>
            <person name="Gui C."/>
            <person name="Meng S."/>
            <person name="Li G."/>
            <person name="Viehrig K."/>
            <person name="Ye F."/>
            <person name="Su P."/>
            <person name="Kiefer A.F."/>
            <person name="Nichols A."/>
            <person name="Cepeda A.J."/>
            <person name="Yan W."/>
            <person name="Fan B."/>
            <person name="Jiang Y."/>
            <person name="Adhikari A."/>
            <person name="Zheng C.-J."/>
            <person name="Schuster L."/>
            <person name="Cowan T.M."/>
            <person name="Smanski M.J."/>
            <person name="Chevrette M.G."/>
            <person name="De Carvalho L.P.S."/>
            <person name="Shen B."/>
        </authorList>
    </citation>
    <scope>NUCLEOTIDE SEQUENCE [LARGE SCALE GENOMIC DNA]</scope>
    <source>
        <strain evidence="4 5">NPDC052347</strain>
    </source>
</reference>
<feature type="domain" description="DUF4190" evidence="3">
    <location>
        <begin position="124"/>
        <end position="190"/>
    </location>
</feature>
<keyword evidence="2" id="KW-1133">Transmembrane helix</keyword>